<dbReference type="GO" id="GO:0009279">
    <property type="term" value="C:cell outer membrane"/>
    <property type="evidence" value="ECO:0007669"/>
    <property type="project" value="TreeGrafter"/>
</dbReference>
<dbReference type="PANTHER" id="PTHR30189">
    <property type="entry name" value="LPS-ASSEMBLY PROTEIN"/>
    <property type="match status" value="1"/>
</dbReference>
<dbReference type="GO" id="GO:1990351">
    <property type="term" value="C:transporter complex"/>
    <property type="evidence" value="ECO:0007669"/>
    <property type="project" value="TreeGrafter"/>
</dbReference>
<dbReference type="AlphaFoldDB" id="A0A3B1DSA6"/>
<dbReference type="InterPro" id="IPR050218">
    <property type="entry name" value="LptD"/>
</dbReference>
<sequence>MFNNIYIKILSILLFTINIYGNKLQKEEKLQILAKTITTKGNIIIASGDVLIHSSKYYITAQKVLYNKDKSTLELFDNVHIVKNGKTITLSNYVFLNFAKEVDKLTPVLFLDHTNDVWINSKQGNRKKDILNFNKSTLSSCDCYDPAWSLNFTSGDYNKTQQWLNLYNTTLFINKIPIFYMPYFGFSTNESRRTGLLKPTFGWSNTEGFLYIQPFFYAPQLNWDIEYIAQARTKRGNGHNFKYRLKDSDVSLLTIKTGIFQEYNSYFQESNLRHSNHYGVDLDYKRDTIFSRNKLNTQDGLLVSLHRLNDIDYINTQNYQTNHSINKFVESKINYFYNNSNIYSDINFKYYQDMSKINNDDTMYALPRINFHKYSSETFIDNLFYSSDVKYTNEYREKGLNGKLTSVVVPFTYNNHLLNKYLTMIYSEQFTLKTITYDNNYNNGQFLENKHIFALSTHLFKPYTNYLHAISIKTSLIIPNSIKESGDLYSVTSMDENLSVFPMTKTKKNMTFAFNQSIYDKKKLSHILNHKINQSIIYDENGVQKLSDLENEVVLYYKYGQLYNRSLFNHQSNVFISSSTSASFKKNNFNSTIYYNYSKDTSKIGSNTNSYSYEDLPKNKSLTYHMDYKFSKYYTVGYNEQYDLETNISKRKEYTLKINKKCWALNLKLASNLVATATTNNSAIRENVLYMQMILKPILTIDQKYIQKRTNG</sequence>
<name>A0A3B1DSA6_9ZZZZ</name>
<dbReference type="EMBL" id="UOYO01000020">
    <property type="protein sequence ID" value="VAY87027.1"/>
    <property type="molecule type" value="Genomic_DNA"/>
</dbReference>
<dbReference type="PANTHER" id="PTHR30189:SF1">
    <property type="entry name" value="LPS-ASSEMBLY PROTEIN LPTD"/>
    <property type="match status" value="1"/>
</dbReference>
<reference evidence="1" key="1">
    <citation type="submission" date="2018-10" db="EMBL/GenBank/DDBJ databases">
        <authorList>
            <person name="Aoki K."/>
        </authorList>
    </citation>
    <scope>NUCLEOTIDE SEQUENCE</scope>
</reference>
<protein>
    <submittedName>
        <fullName evidence="1">Outer membrane protein Imp, required for envelope biogenesis / Organic solvent tolerance protein</fullName>
    </submittedName>
</protein>
<organism evidence="1">
    <name type="scientific">hydrothermal vent metagenome</name>
    <dbReference type="NCBI Taxonomy" id="652676"/>
    <lineage>
        <taxon>unclassified sequences</taxon>
        <taxon>metagenomes</taxon>
        <taxon>ecological metagenomes</taxon>
    </lineage>
</organism>
<gene>
    <name evidence="1" type="ORF">MNB_ARC-1_614</name>
</gene>
<accession>A0A3B1DSA6</accession>
<evidence type="ECO:0000313" key="1">
    <source>
        <dbReference type="EMBL" id="VAY87027.1"/>
    </source>
</evidence>
<proteinExistence type="predicted"/>